<evidence type="ECO:0000256" key="6">
    <source>
        <dbReference type="ARBA" id="ARBA00022723"/>
    </source>
</evidence>
<evidence type="ECO:0000259" key="15">
    <source>
        <dbReference type="PROSITE" id="PS50880"/>
    </source>
</evidence>
<comment type="subunit">
    <text evidence="12">Monomer. Interacts with DnaB.</text>
</comment>
<dbReference type="Pfam" id="PF08275">
    <property type="entry name" value="DNAG_N"/>
    <property type="match status" value="1"/>
</dbReference>
<keyword evidence="9" id="KW-0460">Magnesium</keyword>
<evidence type="ECO:0000256" key="4">
    <source>
        <dbReference type="ARBA" id="ARBA00022695"/>
    </source>
</evidence>
<evidence type="ECO:0000256" key="8">
    <source>
        <dbReference type="ARBA" id="ARBA00022833"/>
    </source>
</evidence>
<dbReference type="Gene3D" id="1.10.860.10">
    <property type="entry name" value="DNAb Helicase, Chain A"/>
    <property type="match status" value="1"/>
</dbReference>
<dbReference type="Gene3D" id="3.40.1360.10">
    <property type="match status" value="1"/>
</dbReference>
<evidence type="ECO:0000313" key="16">
    <source>
        <dbReference type="EMBL" id="ADB17362.1"/>
    </source>
</evidence>
<evidence type="ECO:0000256" key="5">
    <source>
        <dbReference type="ARBA" id="ARBA00022705"/>
    </source>
</evidence>
<comment type="similarity">
    <text evidence="12 13">Belongs to the DnaG primase family.</text>
</comment>
<dbReference type="GO" id="GO:0003677">
    <property type="term" value="F:DNA binding"/>
    <property type="evidence" value="ECO:0007669"/>
    <property type="project" value="UniProtKB-KW"/>
</dbReference>
<dbReference type="GO" id="GO:0006269">
    <property type="term" value="P:DNA replication, synthesis of primer"/>
    <property type="evidence" value="ECO:0007669"/>
    <property type="project" value="UniProtKB-UniRule"/>
</dbReference>
<reference evidence="16 17" key="1">
    <citation type="journal article" date="2009" name="Stand. Genomic Sci.">
        <title>Complete genome sequence of Pirellula staleyi type strain (ATCC 27377).</title>
        <authorList>
            <person name="Clum A."/>
            <person name="Tindall B.J."/>
            <person name="Sikorski J."/>
            <person name="Ivanova N."/>
            <person name="Mavrommatis K."/>
            <person name="Lucas S."/>
            <person name="Glavina del Rio T."/>
            <person name="Nolan M."/>
            <person name="Chen F."/>
            <person name="Tice H."/>
            <person name="Pitluck S."/>
            <person name="Cheng J.F."/>
            <person name="Chertkov O."/>
            <person name="Brettin T."/>
            <person name="Han C."/>
            <person name="Detter J.C."/>
            <person name="Kuske C."/>
            <person name="Bruce D."/>
            <person name="Goodwin L."/>
            <person name="Ovchinikova G."/>
            <person name="Pati A."/>
            <person name="Mikhailova N."/>
            <person name="Chen A."/>
            <person name="Palaniappan K."/>
            <person name="Land M."/>
            <person name="Hauser L."/>
            <person name="Chang Y.J."/>
            <person name="Jeffries C.D."/>
            <person name="Chain P."/>
            <person name="Rohde M."/>
            <person name="Goker M."/>
            <person name="Bristow J."/>
            <person name="Eisen J.A."/>
            <person name="Markowitz V."/>
            <person name="Hugenholtz P."/>
            <person name="Kyrpides N.C."/>
            <person name="Klenk H.P."/>
            <person name="Lapidus A."/>
        </authorList>
    </citation>
    <scope>NUCLEOTIDE SEQUENCE [LARGE SCALE GENOMIC DNA]</scope>
    <source>
        <strain evidence="17">ATCC 27377 / DSM 6068 / ICPB 4128</strain>
    </source>
</reference>
<dbReference type="InterPro" id="IPR016136">
    <property type="entry name" value="DNA_helicase_N/primase_C"/>
</dbReference>
<evidence type="ECO:0000256" key="1">
    <source>
        <dbReference type="ARBA" id="ARBA00022478"/>
    </source>
</evidence>
<feature type="zinc finger region" description="CHC2-type" evidence="12 14">
    <location>
        <begin position="37"/>
        <end position="61"/>
    </location>
</feature>
<dbReference type="KEGG" id="psl:Psta_2694"/>
<evidence type="ECO:0000313" key="17">
    <source>
        <dbReference type="Proteomes" id="UP000001887"/>
    </source>
</evidence>
<evidence type="ECO:0000256" key="7">
    <source>
        <dbReference type="ARBA" id="ARBA00022771"/>
    </source>
</evidence>
<name>D2R6R2_PIRSD</name>
<dbReference type="PANTHER" id="PTHR30313">
    <property type="entry name" value="DNA PRIMASE"/>
    <property type="match status" value="1"/>
</dbReference>
<gene>
    <name evidence="12" type="primary">dnaG</name>
    <name evidence="16" type="ordered locus">Psta_2694</name>
</gene>
<dbReference type="GO" id="GO:1990077">
    <property type="term" value="C:primosome complex"/>
    <property type="evidence" value="ECO:0007669"/>
    <property type="project" value="UniProtKB-KW"/>
</dbReference>
<evidence type="ECO:0000256" key="9">
    <source>
        <dbReference type="ARBA" id="ARBA00022842"/>
    </source>
</evidence>
<keyword evidence="10 12" id="KW-0238">DNA-binding</keyword>
<evidence type="ECO:0000256" key="2">
    <source>
        <dbReference type="ARBA" id="ARBA00022515"/>
    </source>
</evidence>
<dbReference type="PIRSF" id="PIRSF002811">
    <property type="entry name" value="DnaG"/>
    <property type="match status" value="1"/>
</dbReference>
<dbReference type="EMBL" id="CP001848">
    <property type="protein sequence ID" value="ADB17362.1"/>
    <property type="molecule type" value="Genomic_DNA"/>
</dbReference>
<dbReference type="InterPro" id="IPR006295">
    <property type="entry name" value="DNA_primase_DnaG"/>
</dbReference>
<feature type="domain" description="Toprim" evidence="15">
    <location>
        <begin position="262"/>
        <end position="343"/>
    </location>
</feature>
<keyword evidence="11 12" id="KW-0804">Transcription</keyword>
<evidence type="ECO:0000256" key="13">
    <source>
        <dbReference type="PIRNR" id="PIRNR002811"/>
    </source>
</evidence>
<keyword evidence="17" id="KW-1185">Reference proteome</keyword>
<dbReference type="SMART" id="SM00493">
    <property type="entry name" value="TOPRIM"/>
    <property type="match status" value="1"/>
</dbReference>
<keyword evidence="4 12" id="KW-0548">Nucleotidyltransferase</keyword>
<dbReference type="STRING" id="530564.Psta_2694"/>
<evidence type="ECO:0000256" key="11">
    <source>
        <dbReference type="ARBA" id="ARBA00023163"/>
    </source>
</evidence>
<dbReference type="GO" id="GO:0000428">
    <property type="term" value="C:DNA-directed RNA polymerase complex"/>
    <property type="evidence" value="ECO:0007669"/>
    <property type="project" value="UniProtKB-KW"/>
</dbReference>
<dbReference type="SUPFAM" id="SSF56731">
    <property type="entry name" value="DNA primase core"/>
    <property type="match status" value="1"/>
</dbReference>
<keyword evidence="8 12" id="KW-0862">Zinc</keyword>
<dbReference type="SUPFAM" id="SSF57783">
    <property type="entry name" value="Zinc beta-ribbon"/>
    <property type="match status" value="1"/>
</dbReference>
<dbReference type="InterPro" id="IPR037068">
    <property type="entry name" value="DNA_primase_core_N_sf"/>
</dbReference>
<organism evidence="16 17">
    <name type="scientific">Pirellula staleyi (strain ATCC 27377 / DSM 6068 / ICPB 4128)</name>
    <name type="common">Pirella staleyi</name>
    <dbReference type="NCBI Taxonomy" id="530564"/>
    <lineage>
        <taxon>Bacteria</taxon>
        <taxon>Pseudomonadati</taxon>
        <taxon>Planctomycetota</taxon>
        <taxon>Planctomycetia</taxon>
        <taxon>Pirellulales</taxon>
        <taxon>Pirellulaceae</taxon>
        <taxon>Pirellula</taxon>
    </lineage>
</organism>
<keyword evidence="1 12" id="KW-0240">DNA-directed RNA polymerase</keyword>
<dbReference type="InterPro" id="IPR030846">
    <property type="entry name" value="DnaG_bac"/>
</dbReference>
<comment type="domain">
    <text evidence="12">Contains an N-terminal zinc-binding domain, a central core domain that contains the primase activity, and a C-terminal DnaB-binding domain.</text>
</comment>
<dbReference type="Pfam" id="PF01807">
    <property type="entry name" value="Zn_ribbon_DnaG"/>
    <property type="match status" value="1"/>
</dbReference>
<dbReference type="PROSITE" id="PS50880">
    <property type="entry name" value="TOPRIM"/>
    <property type="match status" value="1"/>
</dbReference>
<proteinExistence type="inferred from homology"/>
<dbReference type="InterPro" id="IPR050219">
    <property type="entry name" value="DnaG_primase"/>
</dbReference>
<sequence length="613" mass="68222">MLSGDAKEQVRQAVSIVDVVGSYMELRRSGRLFVGLCPWHNDSKPSLQVNPDRQTWKCWVCDIGGDIFSFIMQKEGCDFREALTMLADRAGVKLVEQQHSKPVEPGSPNDKNTLLACTEWARQQYHECFLRSEIAAAARDYVRERGITDESIRKFSIGYAPDQWSWLIDRARTARFSPAVLEATGLAGKSERGTHYDRFKGRLIFPIRDPLGRPIAFGGRILPGASQADAAKYINSPETRLFSKSENLYALDIAKEVVSKSRSLTVVEGYTDVIMCHQYGLKNVVAVLGTALNSRHIQLIRRFADSVTLLLDGDEAGQRRTNEILELFVSSQLDLRILTLPDEYDPAEILQEKGGDEVRRLLATAVDALEHKIRLAIQGIDPVRDTHLANKALEGILTLLAKGVDPANAADTTALRLKQILARLARVFRLDDLDIATRFKQLQPKTAKLETTKPITAAEYQLASIPPRESELLEIMALHEELVPIALGELSDVDITSQAAREVFVAYREMEESGGSLEFGAILASIENPALKSLLAGLVEVASQKEPKALHDAPTRMRAVLNSFRHHQKQRELLATEEALASKQMSEDEEVDVLKQLIDAKRQQQGIISPMDG</sequence>
<dbReference type="Proteomes" id="UP000001887">
    <property type="component" value="Chromosome"/>
</dbReference>
<dbReference type="GO" id="GO:0008270">
    <property type="term" value="F:zinc ion binding"/>
    <property type="evidence" value="ECO:0007669"/>
    <property type="project" value="UniProtKB-UniRule"/>
</dbReference>
<comment type="cofactor">
    <cofactor evidence="12 13 14">
        <name>Zn(2+)</name>
        <dbReference type="ChEBI" id="CHEBI:29105"/>
    </cofactor>
    <text evidence="12 13 14">Binds 1 zinc ion per monomer.</text>
</comment>
<dbReference type="SMART" id="SM00400">
    <property type="entry name" value="ZnF_CHCC"/>
    <property type="match status" value="1"/>
</dbReference>
<keyword evidence="6 12" id="KW-0479">Metal-binding</keyword>
<dbReference type="eggNOG" id="COG0358">
    <property type="taxonomic scope" value="Bacteria"/>
</dbReference>
<accession>D2R6R2</accession>
<dbReference type="InterPro" id="IPR034151">
    <property type="entry name" value="TOPRIM_DnaG_bac"/>
</dbReference>
<keyword evidence="7 12" id="KW-0863">Zinc-finger</keyword>
<dbReference type="Gene3D" id="3.90.980.10">
    <property type="entry name" value="DNA primase, catalytic core, N-terminal domain"/>
    <property type="match status" value="1"/>
</dbReference>
<dbReference type="PANTHER" id="PTHR30313:SF2">
    <property type="entry name" value="DNA PRIMASE"/>
    <property type="match status" value="1"/>
</dbReference>
<dbReference type="HOGENOM" id="CLU_013501_3_1_0"/>
<dbReference type="InterPro" id="IPR002694">
    <property type="entry name" value="Znf_CHC2"/>
</dbReference>
<dbReference type="InterPro" id="IPR006171">
    <property type="entry name" value="TOPRIM_dom"/>
</dbReference>
<evidence type="ECO:0000256" key="3">
    <source>
        <dbReference type="ARBA" id="ARBA00022679"/>
    </source>
</evidence>
<dbReference type="Pfam" id="PF13155">
    <property type="entry name" value="Toprim_2"/>
    <property type="match status" value="1"/>
</dbReference>
<comment type="function">
    <text evidence="12 13">RNA polymerase that catalyzes the synthesis of short RNA molecules used as primers for DNA polymerase during DNA replication.</text>
</comment>
<evidence type="ECO:0000256" key="14">
    <source>
        <dbReference type="PIRSR" id="PIRSR002811-1"/>
    </source>
</evidence>
<dbReference type="NCBIfam" id="TIGR01391">
    <property type="entry name" value="dnaG"/>
    <property type="match status" value="1"/>
</dbReference>
<dbReference type="HAMAP" id="MF_00974">
    <property type="entry name" value="DNA_primase_DnaG"/>
    <property type="match status" value="1"/>
</dbReference>
<dbReference type="CDD" id="cd03364">
    <property type="entry name" value="TOPRIM_DnaG_primases"/>
    <property type="match status" value="1"/>
</dbReference>
<protein>
    <recommendedName>
        <fullName evidence="12 13">DNA primase</fullName>
        <ecNumber evidence="12">2.7.7.101</ecNumber>
    </recommendedName>
</protein>
<keyword evidence="5 12" id="KW-0235">DNA replication</keyword>
<dbReference type="EC" id="2.7.7.101" evidence="12"/>
<dbReference type="AlphaFoldDB" id="D2R6R2"/>
<dbReference type="GO" id="GO:0003899">
    <property type="term" value="F:DNA-directed RNA polymerase activity"/>
    <property type="evidence" value="ECO:0007669"/>
    <property type="project" value="UniProtKB-UniRule"/>
</dbReference>
<dbReference type="Gene3D" id="3.90.580.10">
    <property type="entry name" value="Zinc finger, CHC2-type domain"/>
    <property type="match status" value="1"/>
</dbReference>
<evidence type="ECO:0000256" key="10">
    <source>
        <dbReference type="ARBA" id="ARBA00023125"/>
    </source>
</evidence>
<dbReference type="InterPro" id="IPR036977">
    <property type="entry name" value="DNA_primase_Znf_CHC2"/>
</dbReference>
<comment type="catalytic activity">
    <reaction evidence="12">
        <text>ssDNA + n NTP = ssDNA/pppN(pN)n-1 hybrid + (n-1) diphosphate.</text>
        <dbReference type="EC" id="2.7.7.101"/>
    </reaction>
</comment>
<keyword evidence="2 12" id="KW-0639">Primosome</keyword>
<dbReference type="GO" id="GO:0005737">
    <property type="term" value="C:cytoplasm"/>
    <property type="evidence" value="ECO:0007669"/>
    <property type="project" value="TreeGrafter"/>
</dbReference>
<evidence type="ECO:0000256" key="12">
    <source>
        <dbReference type="HAMAP-Rule" id="MF_00974"/>
    </source>
</evidence>
<dbReference type="InterPro" id="IPR013264">
    <property type="entry name" value="DNAG_N"/>
</dbReference>
<keyword evidence="3 12" id="KW-0808">Transferase</keyword>